<evidence type="ECO:0000313" key="6">
    <source>
        <dbReference type="EMBL" id="NER18189.1"/>
    </source>
</evidence>
<feature type="transmembrane region" description="Helical" evidence="4">
    <location>
        <begin position="225"/>
        <end position="243"/>
    </location>
</feature>
<dbReference type="Pfam" id="PF12833">
    <property type="entry name" value="HTH_18"/>
    <property type="match status" value="1"/>
</dbReference>
<dbReference type="PANTHER" id="PTHR43280">
    <property type="entry name" value="ARAC-FAMILY TRANSCRIPTIONAL REGULATOR"/>
    <property type="match status" value="1"/>
</dbReference>
<dbReference type="InterPro" id="IPR018062">
    <property type="entry name" value="HTH_AraC-typ_CS"/>
</dbReference>
<gene>
    <name evidence="6" type="ORF">GWK10_13265</name>
</gene>
<dbReference type="AlphaFoldDB" id="A0A6M0CQN8"/>
<evidence type="ECO:0000256" key="1">
    <source>
        <dbReference type="ARBA" id="ARBA00023015"/>
    </source>
</evidence>
<feature type="transmembrane region" description="Helical" evidence="4">
    <location>
        <begin position="101"/>
        <end position="119"/>
    </location>
</feature>
<evidence type="ECO:0000313" key="7">
    <source>
        <dbReference type="Proteomes" id="UP000474296"/>
    </source>
</evidence>
<keyword evidence="1" id="KW-0805">Transcription regulation</keyword>
<dbReference type="PANTHER" id="PTHR43280:SF29">
    <property type="entry name" value="ARAC-FAMILY TRANSCRIPTIONAL REGULATOR"/>
    <property type="match status" value="1"/>
</dbReference>
<dbReference type="Proteomes" id="UP000474296">
    <property type="component" value="Unassembled WGS sequence"/>
</dbReference>
<proteinExistence type="predicted"/>
<dbReference type="Gene3D" id="1.10.10.60">
    <property type="entry name" value="Homeodomain-like"/>
    <property type="match status" value="1"/>
</dbReference>
<keyword evidence="2" id="KW-0238">DNA-binding</keyword>
<dbReference type="InterPro" id="IPR018060">
    <property type="entry name" value="HTH_AraC"/>
</dbReference>
<evidence type="ECO:0000259" key="5">
    <source>
        <dbReference type="PROSITE" id="PS01124"/>
    </source>
</evidence>
<organism evidence="6 7">
    <name type="scientific">Spongiivirga citrea</name>
    <dbReference type="NCBI Taxonomy" id="1481457"/>
    <lineage>
        <taxon>Bacteria</taxon>
        <taxon>Pseudomonadati</taxon>
        <taxon>Bacteroidota</taxon>
        <taxon>Flavobacteriia</taxon>
        <taxon>Flavobacteriales</taxon>
        <taxon>Flavobacteriaceae</taxon>
        <taxon>Spongiivirga</taxon>
    </lineage>
</organism>
<feature type="transmembrane region" description="Helical" evidence="4">
    <location>
        <begin position="67"/>
        <end position="89"/>
    </location>
</feature>
<dbReference type="SMART" id="SM00342">
    <property type="entry name" value="HTH_ARAC"/>
    <property type="match status" value="1"/>
</dbReference>
<dbReference type="PROSITE" id="PS01124">
    <property type="entry name" value="HTH_ARAC_FAMILY_2"/>
    <property type="match status" value="1"/>
</dbReference>
<dbReference type="PROSITE" id="PS00041">
    <property type="entry name" value="HTH_ARAC_FAMILY_1"/>
    <property type="match status" value="1"/>
</dbReference>
<dbReference type="GO" id="GO:0003700">
    <property type="term" value="F:DNA-binding transcription factor activity"/>
    <property type="evidence" value="ECO:0007669"/>
    <property type="project" value="InterPro"/>
</dbReference>
<feature type="transmembrane region" description="Helical" evidence="4">
    <location>
        <begin position="6"/>
        <end position="27"/>
    </location>
</feature>
<dbReference type="GO" id="GO:0043565">
    <property type="term" value="F:sequence-specific DNA binding"/>
    <property type="evidence" value="ECO:0007669"/>
    <property type="project" value="InterPro"/>
</dbReference>
<dbReference type="InterPro" id="IPR009057">
    <property type="entry name" value="Homeodomain-like_sf"/>
</dbReference>
<evidence type="ECO:0000256" key="2">
    <source>
        <dbReference type="ARBA" id="ARBA00023125"/>
    </source>
</evidence>
<accession>A0A6M0CQN8</accession>
<dbReference type="RefSeq" id="WP_164032867.1">
    <property type="nucleotide sequence ID" value="NZ_JAABOQ010000005.1"/>
</dbReference>
<feature type="domain" description="HTH araC/xylS-type" evidence="5">
    <location>
        <begin position="273"/>
        <end position="377"/>
    </location>
</feature>
<dbReference type="EMBL" id="JAABOQ010000005">
    <property type="protein sequence ID" value="NER18189.1"/>
    <property type="molecule type" value="Genomic_DNA"/>
</dbReference>
<keyword evidence="4" id="KW-0472">Membrane</keyword>
<evidence type="ECO:0000256" key="4">
    <source>
        <dbReference type="SAM" id="Phobius"/>
    </source>
</evidence>
<keyword evidence="4" id="KW-0812">Transmembrane</keyword>
<dbReference type="SUPFAM" id="SSF46689">
    <property type="entry name" value="Homeodomain-like"/>
    <property type="match status" value="1"/>
</dbReference>
<protein>
    <submittedName>
        <fullName evidence="6">Helix-turn-helix domain-containing protein</fullName>
    </submittedName>
</protein>
<feature type="transmembrane region" description="Helical" evidence="4">
    <location>
        <begin position="139"/>
        <end position="161"/>
    </location>
</feature>
<sequence>MNTAEVLIAILLSIGAAQGIVFGIGLLKSKTENKVANQLLAAILFLLSYRLIVQILRFFGYGRYDNFYYVLIDLNWAIGPLLFFYIKALITPNFKMNRKHLIHFIPLVIQIGFSIFVRLQNLYWEGTRESLSWLGYWGYVVWMNNATIYFVASLLIVIYSFKAQKLLTTAPLNFKIDIDRIKWIKKIVLAFKVYFILMMIVLLVDFIVNTFFGKGTMNYFYFVRFYYYPFFIGISILTYWIGIEGYKRKDHKGLIIKEELSDEKRNQLDDIATKLSKLMSEEALYKDPDLTLNKLSKALDVKPYLLTKTLSTVLEKKFTDYINELRIEEVKRLLQDSKNQNYTLLALAHEAGFNSKASFNRAVKKITGKSPSFLKSNL</sequence>
<reference evidence="6 7" key="1">
    <citation type="submission" date="2020-01" db="EMBL/GenBank/DDBJ databases">
        <title>Spongiivirga citrea KCTC 32990T.</title>
        <authorList>
            <person name="Wang G."/>
        </authorList>
    </citation>
    <scope>NUCLEOTIDE SEQUENCE [LARGE SCALE GENOMIC DNA]</scope>
    <source>
        <strain evidence="6 7">KCTC 32990</strain>
    </source>
</reference>
<keyword evidence="3" id="KW-0804">Transcription</keyword>
<keyword evidence="4" id="KW-1133">Transmembrane helix</keyword>
<name>A0A6M0CQN8_9FLAO</name>
<keyword evidence="7" id="KW-1185">Reference proteome</keyword>
<comment type="caution">
    <text evidence="6">The sequence shown here is derived from an EMBL/GenBank/DDBJ whole genome shotgun (WGS) entry which is preliminary data.</text>
</comment>
<evidence type="ECO:0000256" key="3">
    <source>
        <dbReference type="ARBA" id="ARBA00023163"/>
    </source>
</evidence>
<feature type="transmembrane region" description="Helical" evidence="4">
    <location>
        <begin position="189"/>
        <end position="213"/>
    </location>
</feature>
<feature type="transmembrane region" description="Helical" evidence="4">
    <location>
        <begin position="39"/>
        <end position="61"/>
    </location>
</feature>